<name>A0A4P7XJL5_9ALTE</name>
<keyword evidence="3" id="KW-1185">Reference proteome</keyword>
<accession>A0A4P7XJL5</accession>
<dbReference type="Proteomes" id="UP000298049">
    <property type="component" value="Chromosome"/>
</dbReference>
<dbReference type="Pfam" id="PF11162">
    <property type="entry name" value="DUF2946"/>
    <property type="match status" value="1"/>
</dbReference>
<gene>
    <name evidence="2" type="ORF">soil367_09025</name>
</gene>
<dbReference type="KEGG" id="hmi:soil367_09025"/>
<dbReference type="EMBL" id="CP031093">
    <property type="protein sequence ID" value="QCF26057.1"/>
    <property type="molecule type" value="Genomic_DNA"/>
</dbReference>
<dbReference type="InterPro" id="IPR021333">
    <property type="entry name" value="DUF2946"/>
</dbReference>
<reference evidence="2 3" key="1">
    <citation type="submission" date="2018-07" db="EMBL/GenBank/DDBJ databases">
        <title>Marsedoiliclastica nanhaica gen. nov. sp. nov., a novel marine hydrocarbonoclastic bacterium isolated from an in-situ enriched hydrocarbon-degrading consortium in deep-sea sediment.</title>
        <authorList>
            <person name="Dong C."/>
            <person name="Ma T."/>
            <person name="Liu R."/>
            <person name="Shao Z."/>
        </authorList>
    </citation>
    <scope>NUCLEOTIDE SEQUENCE [LARGE SCALE GENOMIC DNA]</scope>
    <source>
        <strain evidence="3">soil36-7</strain>
    </source>
</reference>
<evidence type="ECO:0000256" key="1">
    <source>
        <dbReference type="SAM" id="MobiDB-lite"/>
    </source>
</evidence>
<feature type="region of interest" description="Disordered" evidence="1">
    <location>
        <begin position="30"/>
        <end position="61"/>
    </location>
</feature>
<organism evidence="2 3">
    <name type="scientific">Hydrocarboniclastica marina</name>
    <dbReference type="NCBI Taxonomy" id="2259620"/>
    <lineage>
        <taxon>Bacteria</taxon>
        <taxon>Pseudomonadati</taxon>
        <taxon>Pseudomonadota</taxon>
        <taxon>Gammaproteobacteria</taxon>
        <taxon>Alteromonadales</taxon>
        <taxon>Alteromonadaceae</taxon>
        <taxon>Hydrocarboniclastica</taxon>
    </lineage>
</organism>
<evidence type="ECO:0000313" key="3">
    <source>
        <dbReference type="Proteomes" id="UP000298049"/>
    </source>
</evidence>
<proteinExistence type="predicted"/>
<evidence type="ECO:0000313" key="2">
    <source>
        <dbReference type="EMBL" id="QCF26057.1"/>
    </source>
</evidence>
<protein>
    <submittedName>
        <fullName evidence="2">DUF2946 domain-containing protein</fullName>
    </submittedName>
</protein>
<dbReference type="AlphaFoldDB" id="A0A4P7XJL5"/>
<sequence length="123" mass="12689">MVLLFVGPLANSVADALAASPQAVVDKLTAGPGQPSSHAHLTRADQRTAAQEPATLAHHDPGDVNVTECGYCTFLNHSSLTTSRAGLLLANDTTASLEVVLRIQARPDSGAIFPDALVRAPPA</sequence>